<keyword evidence="1" id="KW-0472">Membrane</keyword>
<sequence>MNRSLVGSAVLGCLGGVVNVVLTLALLTRVNSPLFRPGEQTSLNSVFVGSIFDTPHIWVGVFTLGFVPVFVTAATRLVAPSVGFVSLLGGVASTVLASPVPEGMTGPTGLVIDGPVYASSYAKSWYAWLAVLLVAGVAEFVLRYEYGVGDDRLRHLPDFPLSRSRFWLIVCSAGFVVGLGVGLLDLPSYVQTDISTVLVVLVPTGVATAATLAALLSRGLVAPLALYAFVAPAIVADAVFPSYPSPEGSHPELSFLYLSVAVSVLALLELVIRSRDSDRDGGIVAG</sequence>
<gene>
    <name evidence="2" type="ORF">SAMN04489841_2204</name>
</gene>
<protein>
    <submittedName>
        <fullName evidence="2">Uncharacterized protein</fullName>
    </submittedName>
</protein>
<reference evidence="3" key="1">
    <citation type="submission" date="2016-10" db="EMBL/GenBank/DDBJ databases">
        <authorList>
            <person name="Varghese N."/>
            <person name="Submissions S."/>
        </authorList>
    </citation>
    <scope>NUCLEOTIDE SEQUENCE [LARGE SCALE GENOMIC DNA]</scope>
    <source>
        <strain evidence="3">DSM 25055</strain>
    </source>
</reference>
<feature type="transmembrane region" description="Helical" evidence="1">
    <location>
        <begin position="47"/>
        <end position="70"/>
    </location>
</feature>
<dbReference type="OrthoDB" id="331602at2157"/>
<dbReference type="RefSeq" id="WP_090617408.1">
    <property type="nucleotide sequence ID" value="NZ_FOFD01000003.1"/>
</dbReference>
<organism evidence="2 3">
    <name type="scientific">Natrinema salaciae</name>
    <dbReference type="NCBI Taxonomy" id="1186196"/>
    <lineage>
        <taxon>Archaea</taxon>
        <taxon>Methanobacteriati</taxon>
        <taxon>Methanobacteriota</taxon>
        <taxon>Stenosarchaea group</taxon>
        <taxon>Halobacteria</taxon>
        <taxon>Halobacteriales</taxon>
        <taxon>Natrialbaceae</taxon>
        <taxon>Natrinema</taxon>
    </lineage>
</organism>
<dbReference type="AlphaFoldDB" id="A0A1H9IEB2"/>
<feature type="transmembrane region" description="Helical" evidence="1">
    <location>
        <begin position="5"/>
        <end position="27"/>
    </location>
</feature>
<accession>A0A1H9IEB2</accession>
<proteinExistence type="predicted"/>
<dbReference type="EMBL" id="FOFD01000003">
    <property type="protein sequence ID" value="SEQ72887.1"/>
    <property type="molecule type" value="Genomic_DNA"/>
</dbReference>
<evidence type="ECO:0000313" key="2">
    <source>
        <dbReference type="EMBL" id="SEQ72887.1"/>
    </source>
</evidence>
<feature type="transmembrane region" description="Helical" evidence="1">
    <location>
        <begin position="125"/>
        <end position="146"/>
    </location>
</feature>
<feature type="transmembrane region" description="Helical" evidence="1">
    <location>
        <begin position="166"/>
        <end position="184"/>
    </location>
</feature>
<keyword evidence="1" id="KW-0812">Transmembrane</keyword>
<keyword evidence="3" id="KW-1185">Reference proteome</keyword>
<evidence type="ECO:0000256" key="1">
    <source>
        <dbReference type="SAM" id="Phobius"/>
    </source>
</evidence>
<keyword evidence="1" id="KW-1133">Transmembrane helix</keyword>
<feature type="transmembrane region" description="Helical" evidence="1">
    <location>
        <begin position="255"/>
        <end position="272"/>
    </location>
</feature>
<feature type="transmembrane region" description="Helical" evidence="1">
    <location>
        <begin position="196"/>
        <end position="217"/>
    </location>
</feature>
<name>A0A1H9IEB2_9EURY</name>
<feature type="transmembrane region" description="Helical" evidence="1">
    <location>
        <begin position="77"/>
        <end position="97"/>
    </location>
</feature>
<evidence type="ECO:0000313" key="3">
    <source>
        <dbReference type="Proteomes" id="UP000199114"/>
    </source>
</evidence>
<feature type="transmembrane region" description="Helical" evidence="1">
    <location>
        <begin position="224"/>
        <end position="243"/>
    </location>
</feature>
<dbReference type="Proteomes" id="UP000199114">
    <property type="component" value="Unassembled WGS sequence"/>
</dbReference>